<dbReference type="FunFam" id="3.80.10.10:FF:000095">
    <property type="entry name" value="LRR receptor-like serine/threonine-protein kinase GSO1"/>
    <property type="match status" value="1"/>
</dbReference>
<dbReference type="Gene3D" id="3.80.10.10">
    <property type="entry name" value="Ribonuclease Inhibitor"/>
    <property type="match status" value="4"/>
</dbReference>
<evidence type="ECO:0000256" key="21">
    <source>
        <dbReference type="ARBA" id="ARBA00023136"/>
    </source>
</evidence>
<dbReference type="PROSITE" id="PS00108">
    <property type="entry name" value="PROTEIN_KINASE_ST"/>
    <property type="match status" value="1"/>
</dbReference>
<dbReference type="Pfam" id="PF00069">
    <property type="entry name" value="Pkinase"/>
    <property type="match status" value="1"/>
</dbReference>
<evidence type="ECO:0000256" key="8">
    <source>
        <dbReference type="ARBA" id="ARBA00022475"/>
    </source>
</evidence>
<dbReference type="PROSITE" id="PS50011">
    <property type="entry name" value="PROTEIN_KINASE_DOM"/>
    <property type="match status" value="1"/>
</dbReference>
<keyword evidence="8" id="KW-1003">Cell membrane</keyword>
<keyword evidence="12" id="KW-0808">Transferase</keyword>
<evidence type="ECO:0000256" key="9">
    <source>
        <dbReference type="ARBA" id="ARBA00022527"/>
    </source>
</evidence>
<dbReference type="GO" id="GO:0005524">
    <property type="term" value="F:ATP binding"/>
    <property type="evidence" value="ECO:0007669"/>
    <property type="project" value="UniProtKB-UniRule"/>
</dbReference>
<evidence type="ECO:0000256" key="28">
    <source>
        <dbReference type="ARBA" id="ARBA00072040"/>
    </source>
</evidence>
<dbReference type="SUPFAM" id="SSF56112">
    <property type="entry name" value="Protein kinase-like (PK-like)"/>
    <property type="match status" value="1"/>
</dbReference>
<evidence type="ECO:0000256" key="29">
    <source>
        <dbReference type="PROSITE-ProRule" id="PRU10141"/>
    </source>
</evidence>
<protein>
    <recommendedName>
        <fullName evidence="28">Receptor kinase-like protein Xa21</fullName>
        <ecNumber evidence="7">2.7.11.1</ecNumber>
    </recommendedName>
</protein>
<dbReference type="SUPFAM" id="SSF52047">
    <property type="entry name" value="RNI-like"/>
    <property type="match status" value="1"/>
</dbReference>
<keyword evidence="13" id="KW-0812">Transmembrane</keyword>
<evidence type="ECO:0000256" key="15">
    <source>
        <dbReference type="ARBA" id="ARBA00022737"/>
    </source>
</evidence>
<dbReference type="InterPro" id="IPR051716">
    <property type="entry name" value="Plant_RL_S/T_kinase"/>
</dbReference>
<name>J3MFA4_ORYBR</name>
<evidence type="ECO:0000256" key="12">
    <source>
        <dbReference type="ARBA" id="ARBA00022679"/>
    </source>
</evidence>
<dbReference type="SMART" id="SM00220">
    <property type="entry name" value="S_TKc"/>
    <property type="match status" value="1"/>
</dbReference>
<dbReference type="Gene3D" id="3.30.200.20">
    <property type="entry name" value="Phosphorylase Kinase, domain 1"/>
    <property type="match status" value="1"/>
</dbReference>
<evidence type="ECO:0000256" key="6">
    <source>
        <dbReference type="ARBA" id="ARBA00008684"/>
    </source>
</evidence>
<comment type="catalytic activity">
    <reaction evidence="24">
        <text>L-threonyl-[protein] + ATP = O-phospho-L-threonyl-[protein] + ADP + H(+)</text>
        <dbReference type="Rhea" id="RHEA:46608"/>
        <dbReference type="Rhea" id="RHEA-COMP:11060"/>
        <dbReference type="Rhea" id="RHEA-COMP:11605"/>
        <dbReference type="ChEBI" id="CHEBI:15378"/>
        <dbReference type="ChEBI" id="CHEBI:30013"/>
        <dbReference type="ChEBI" id="CHEBI:30616"/>
        <dbReference type="ChEBI" id="CHEBI:61977"/>
        <dbReference type="ChEBI" id="CHEBI:456216"/>
        <dbReference type="EC" id="2.7.11.1"/>
    </reaction>
</comment>
<dbReference type="EC" id="2.7.11.1" evidence="7"/>
<keyword evidence="10" id="KW-0597">Phosphoprotein</keyword>
<keyword evidence="11" id="KW-0433">Leucine-rich repeat</keyword>
<dbReference type="Proteomes" id="UP000006038">
    <property type="component" value="Chromosome 6"/>
</dbReference>
<dbReference type="InterPro" id="IPR013210">
    <property type="entry name" value="LRR_N_plant-typ"/>
</dbReference>
<dbReference type="InterPro" id="IPR008271">
    <property type="entry name" value="Ser/Thr_kinase_AS"/>
</dbReference>
<dbReference type="EnsemblPlants" id="OB06G26980.1">
    <property type="protein sequence ID" value="OB06G26980.1"/>
    <property type="gene ID" value="OB06G26980"/>
</dbReference>
<keyword evidence="22" id="KW-0675">Receptor</keyword>
<keyword evidence="9" id="KW-0723">Serine/threonine-protein kinase</keyword>
<dbReference type="Gene3D" id="1.10.510.10">
    <property type="entry name" value="Transferase(Phosphotransferase) domain 1"/>
    <property type="match status" value="1"/>
</dbReference>
<comment type="subcellular location">
    <subcellularLocation>
        <location evidence="3">Cell membrane</location>
        <topology evidence="3">Single-pass membrane protein</topology>
    </subcellularLocation>
    <subcellularLocation>
        <location evidence="4">Endoplasmic reticulum membrane</location>
        <topology evidence="4">Single-pass membrane protein</topology>
    </subcellularLocation>
    <subcellularLocation>
        <location evidence="5">Membrane</location>
        <topology evidence="5">Single-pass type I membrane protein</topology>
    </subcellularLocation>
</comment>
<dbReference type="Pfam" id="PF13855">
    <property type="entry name" value="LRR_8"/>
    <property type="match status" value="1"/>
</dbReference>
<dbReference type="FunFam" id="1.10.510.10:FF:000358">
    <property type="entry name" value="Putative leucine-rich repeat receptor-like serine/threonine-protein kinase"/>
    <property type="match status" value="1"/>
</dbReference>
<dbReference type="GO" id="GO:0005789">
    <property type="term" value="C:endoplasmic reticulum membrane"/>
    <property type="evidence" value="ECO:0007669"/>
    <property type="project" value="UniProtKB-SubCell"/>
</dbReference>
<keyword evidence="14" id="KW-0732">Signal</keyword>
<dbReference type="GeneID" id="102701276"/>
<evidence type="ECO:0000259" key="30">
    <source>
        <dbReference type="PROSITE" id="PS50011"/>
    </source>
</evidence>
<evidence type="ECO:0000256" key="14">
    <source>
        <dbReference type="ARBA" id="ARBA00022729"/>
    </source>
</evidence>
<evidence type="ECO:0000313" key="32">
    <source>
        <dbReference type="Proteomes" id="UP000006038"/>
    </source>
</evidence>
<evidence type="ECO:0000256" key="3">
    <source>
        <dbReference type="ARBA" id="ARBA00004162"/>
    </source>
</evidence>
<evidence type="ECO:0000256" key="23">
    <source>
        <dbReference type="ARBA" id="ARBA00023180"/>
    </source>
</evidence>
<evidence type="ECO:0000256" key="18">
    <source>
        <dbReference type="ARBA" id="ARBA00022824"/>
    </source>
</evidence>
<evidence type="ECO:0000256" key="5">
    <source>
        <dbReference type="ARBA" id="ARBA00004479"/>
    </source>
</evidence>
<keyword evidence="16 29" id="KW-0547">Nucleotide-binding</keyword>
<evidence type="ECO:0000256" key="11">
    <source>
        <dbReference type="ARBA" id="ARBA00022614"/>
    </source>
</evidence>
<evidence type="ECO:0000256" key="22">
    <source>
        <dbReference type="ARBA" id="ARBA00023170"/>
    </source>
</evidence>
<comment type="catalytic activity">
    <reaction evidence="25">
        <text>L-seryl-[protein] + ATP = O-phospho-L-seryl-[protein] + ADP + H(+)</text>
        <dbReference type="Rhea" id="RHEA:17989"/>
        <dbReference type="Rhea" id="RHEA-COMP:9863"/>
        <dbReference type="Rhea" id="RHEA-COMP:11604"/>
        <dbReference type="ChEBI" id="CHEBI:15378"/>
        <dbReference type="ChEBI" id="CHEBI:29999"/>
        <dbReference type="ChEBI" id="CHEBI:30616"/>
        <dbReference type="ChEBI" id="CHEBI:83421"/>
        <dbReference type="ChEBI" id="CHEBI:456216"/>
        <dbReference type="EC" id="2.7.11.1"/>
    </reaction>
</comment>
<keyword evidence="23" id="KW-0325">Glycoprotein</keyword>
<dbReference type="OrthoDB" id="10027416at2759"/>
<dbReference type="OMA" id="CANDFAG"/>
<accession>J3MFA4</accession>
<keyword evidence="18" id="KW-0256">Endoplasmic reticulum</keyword>
<comment type="function">
    <text evidence="27">The processed protein kinase Xa21 chain released by protein cleavage after X.oryzae pv. oryzae protein Ax21 detection translocates into the nucleus where it can bind and regulate WRKY62, a transcription factor. Confers resistance to the bacterial pathogen X.oryzae pv. oryzae (Xoo).</text>
</comment>
<evidence type="ECO:0000256" key="25">
    <source>
        <dbReference type="ARBA" id="ARBA00048679"/>
    </source>
</evidence>
<evidence type="ECO:0000256" key="16">
    <source>
        <dbReference type="ARBA" id="ARBA00022741"/>
    </source>
</evidence>
<evidence type="ECO:0000256" key="20">
    <source>
        <dbReference type="ARBA" id="ARBA00022989"/>
    </source>
</evidence>
<evidence type="ECO:0000256" key="24">
    <source>
        <dbReference type="ARBA" id="ARBA00047899"/>
    </source>
</evidence>
<evidence type="ECO:0000256" key="7">
    <source>
        <dbReference type="ARBA" id="ARBA00012513"/>
    </source>
</evidence>
<dbReference type="InterPro" id="IPR017441">
    <property type="entry name" value="Protein_kinase_ATP_BS"/>
</dbReference>
<gene>
    <name evidence="31" type="primary">LOC102701276</name>
</gene>
<dbReference type="InterPro" id="IPR032675">
    <property type="entry name" value="LRR_dom_sf"/>
</dbReference>
<comment type="similarity">
    <text evidence="6">Belongs to the protein kinase superfamily. Ser/Thr protein kinase family.</text>
</comment>
<reference evidence="31" key="1">
    <citation type="journal article" date="2013" name="Nat. Commun.">
        <title>Whole-genome sequencing of Oryza brachyantha reveals mechanisms underlying Oryza genome evolution.</title>
        <authorList>
            <person name="Chen J."/>
            <person name="Huang Q."/>
            <person name="Gao D."/>
            <person name="Wang J."/>
            <person name="Lang Y."/>
            <person name="Liu T."/>
            <person name="Li B."/>
            <person name="Bai Z."/>
            <person name="Luis Goicoechea J."/>
            <person name="Liang C."/>
            <person name="Chen C."/>
            <person name="Zhang W."/>
            <person name="Sun S."/>
            <person name="Liao Y."/>
            <person name="Zhang X."/>
            <person name="Yang L."/>
            <person name="Song C."/>
            <person name="Wang M."/>
            <person name="Shi J."/>
            <person name="Liu G."/>
            <person name="Liu J."/>
            <person name="Zhou H."/>
            <person name="Zhou W."/>
            <person name="Yu Q."/>
            <person name="An N."/>
            <person name="Chen Y."/>
            <person name="Cai Q."/>
            <person name="Wang B."/>
            <person name="Liu B."/>
            <person name="Min J."/>
            <person name="Huang Y."/>
            <person name="Wu H."/>
            <person name="Li Z."/>
            <person name="Zhang Y."/>
            <person name="Yin Y."/>
            <person name="Song W."/>
            <person name="Jiang J."/>
            <person name="Jackson S.A."/>
            <person name="Wing R.A."/>
            <person name="Wang J."/>
            <person name="Chen M."/>
        </authorList>
    </citation>
    <scope>NUCLEOTIDE SEQUENCE [LARGE SCALE GENOMIC DNA]</scope>
    <source>
        <strain evidence="31">cv. IRGC 101232</strain>
    </source>
</reference>
<evidence type="ECO:0000256" key="1">
    <source>
        <dbReference type="ARBA" id="ARBA00001936"/>
    </source>
</evidence>
<reference evidence="31" key="2">
    <citation type="submission" date="2013-04" db="UniProtKB">
        <authorList>
            <consortium name="EnsemblPlants"/>
        </authorList>
    </citation>
    <scope>IDENTIFICATION</scope>
</reference>
<dbReference type="RefSeq" id="XP_006657082.1">
    <property type="nucleotide sequence ID" value="XM_006657019.2"/>
</dbReference>
<evidence type="ECO:0000256" key="13">
    <source>
        <dbReference type="ARBA" id="ARBA00022692"/>
    </source>
</evidence>
<evidence type="ECO:0000256" key="10">
    <source>
        <dbReference type="ARBA" id="ARBA00022553"/>
    </source>
</evidence>
<keyword evidence="15" id="KW-0677">Repeat</keyword>
<dbReference type="InterPro" id="IPR001611">
    <property type="entry name" value="Leu-rich_rpt"/>
</dbReference>
<evidence type="ECO:0000256" key="17">
    <source>
        <dbReference type="ARBA" id="ARBA00022777"/>
    </source>
</evidence>
<dbReference type="FunFam" id="3.80.10.10:FF:000288">
    <property type="entry name" value="LRR receptor-like serine/threonine-protein kinase EFR"/>
    <property type="match status" value="1"/>
</dbReference>
<dbReference type="AlphaFoldDB" id="J3MFA4"/>
<feature type="domain" description="Protein kinase" evidence="30">
    <location>
        <begin position="831"/>
        <end position="1144"/>
    </location>
</feature>
<organism evidence="31">
    <name type="scientific">Oryza brachyantha</name>
    <name type="common">malo sina</name>
    <dbReference type="NCBI Taxonomy" id="4533"/>
    <lineage>
        <taxon>Eukaryota</taxon>
        <taxon>Viridiplantae</taxon>
        <taxon>Streptophyta</taxon>
        <taxon>Embryophyta</taxon>
        <taxon>Tracheophyta</taxon>
        <taxon>Spermatophyta</taxon>
        <taxon>Magnoliopsida</taxon>
        <taxon>Liliopsida</taxon>
        <taxon>Poales</taxon>
        <taxon>Poaceae</taxon>
        <taxon>BOP clade</taxon>
        <taxon>Oryzoideae</taxon>
        <taxon>Oryzeae</taxon>
        <taxon>Oryzinae</taxon>
        <taxon>Oryza</taxon>
    </lineage>
</organism>
<dbReference type="GO" id="GO:0005886">
    <property type="term" value="C:plasma membrane"/>
    <property type="evidence" value="ECO:0007669"/>
    <property type="project" value="UniProtKB-SubCell"/>
</dbReference>
<feature type="binding site" evidence="29">
    <location>
        <position position="860"/>
    </location>
    <ligand>
        <name>ATP</name>
        <dbReference type="ChEBI" id="CHEBI:30616"/>
    </ligand>
</feature>
<comment type="function">
    <text evidence="26">Receptor kinase that detects X.oryzae pv. oryzae protein Ax21 to promote innate immunity. Following X.oryzae pv. oryzae protein Ax21 detection, undergoes cleavage, releasing the processed protein kinase Xa21 chain.</text>
</comment>
<keyword evidence="17" id="KW-0418">Kinase</keyword>
<dbReference type="PANTHER" id="PTHR48053">
    <property type="entry name" value="LEUCINE RICH REPEAT FAMILY PROTEIN, EXPRESSED"/>
    <property type="match status" value="1"/>
</dbReference>
<comment type="cofactor">
    <cofactor evidence="1">
        <name>Mn(2+)</name>
        <dbReference type="ChEBI" id="CHEBI:29035"/>
    </cofactor>
</comment>
<dbReference type="InterPro" id="IPR000719">
    <property type="entry name" value="Prot_kinase_dom"/>
</dbReference>
<sequence>MTAARTLSSSLMNATVGYSLWIIFAYASLLHSTTLASGSVTDLQALLCLKRHLISTNDAAALASWNNTNQFCSWPGVTCSSGTPQQASRVTALNLSSHGLDGQIPPCIGNLTSLARIDLSDNKLSGAIPAELGRLRRLVQLLLYSNNLAGVIPNAMSSCASLEHVDLGGNSLGGEIPPDLSNCSNLTRVLLDHNELHGSIPDGFSNLAKLSLLFVPSNNLTGNIPRALGSSSSLTRVILTNNSLTGGIPPLLANSSSLELLDVENNHLSGEIPPALLNSSSLVAINLARNSLSGSVPAFAYNSPLEMLSLSFNHLSGSIPSFADNSSSLRLLLLASNQLEGSIPSSLARIPYLQALDLTYNNLSGAVPDPLYNISTLEYLGMGTNNLVGEIPENIGYSLPSINTIIADENKFHGQIPTSLANATNLQKISLRNNAFTGMIPDFGSLPNLTDVNLGMNQLEAGGWAFLSSLASCTKLVSLRLDANNLQGDLPSSIGSLSQNLQVLVLTGNQISGSIPEEIGNLKSLQLLRLDKNLLTGNIPRSLGNLPNLFVLSLAQNQLSGQIPLSFGNLKTLSELYLQENHLSGSIPAALGQCERLDALNLSCNSFDGTIPREPFTISTLAEVFDLSHNNLSGPIPMEIGGLINLGPLNISNNMLSGEILSTIGECVHLESLHIEGNLLQGRIPSSFASLKGITEMDLSRNNLSGEIPEFFESFGSMVLLNLSFNNLEGPVPSNGVFQNSSEVFLQGNDHLCAISPKLKLPLCHTPAFKRKNASYIAMVVGLSVLSLFSLSSLSMSFLLKRGKERKPVDVPYKELEQLSYFDLVKATDNFSPSNLVGSGNSGSVYVGKFDSQQHVVAIKVFKLDQLGAPKDFISECEALRNTRHRNLVRVITACSTFDLRGHEFKALVLEHMVNGNLESWLHPTSHKNAMRSPLRLSTRIAIAVDIAAALDYLHNRCMPPMVHCDLKPSNVLLDDTMGARVGDFGLAKFLHSSNSSTRDRSTSILGPRGSIGYIAPEYAFGSKISTDGDVYSYGVVILEMLTGKRPTDEMFSDGMNIHKFVEDAFPLNIEGILDQRIMPDYENEDHDDAIDDLDHDSSSMVGTLNCVMKLAKLGLLCSAAAPKDRPTIEGVYKEVTSIKEEFSALRG</sequence>
<keyword evidence="21" id="KW-0472">Membrane</keyword>
<evidence type="ECO:0000256" key="19">
    <source>
        <dbReference type="ARBA" id="ARBA00022840"/>
    </source>
</evidence>
<dbReference type="Gramene" id="OB06G26980.1">
    <property type="protein sequence ID" value="OB06G26980.1"/>
    <property type="gene ID" value="OB06G26980"/>
</dbReference>
<evidence type="ECO:0000313" key="31">
    <source>
        <dbReference type="EnsemblPlants" id="OB06G26980.1"/>
    </source>
</evidence>
<evidence type="ECO:0000256" key="2">
    <source>
        <dbReference type="ARBA" id="ARBA00001946"/>
    </source>
</evidence>
<keyword evidence="32" id="KW-1185">Reference proteome</keyword>
<comment type="cofactor">
    <cofactor evidence="2">
        <name>Mg(2+)</name>
        <dbReference type="ChEBI" id="CHEBI:18420"/>
    </cofactor>
</comment>
<dbReference type="FunFam" id="3.30.200.20:FF:000432">
    <property type="entry name" value="LRR receptor-like serine/threonine-protein kinase EFR"/>
    <property type="match status" value="1"/>
</dbReference>
<dbReference type="KEGG" id="obr:102701276"/>
<dbReference type="Pfam" id="PF00560">
    <property type="entry name" value="LRR_1"/>
    <property type="match status" value="8"/>
</dbReference>
<keyword evidence="19 29" id="KW-0067">ATP-binding</keyword>
<dbReference type="SUPFAM" id="SSF52058">
    <property type="entry name" value="L domain-like"/>
    <property type="match status" value="2"/>
</dbReference>
<keyword evidence="20" id="KW-1133">Transmembrane helix</keyword>
<dbReference type="InterPro" id="IPR011009">
    <property type="entry name" value="Kinase-like_dom_sf"/>
</dbReference>
<dbReference type="PROSITE" id="PS00107">
    <property type="entry name" value="PROTEIN_KINASE_ATP"/>
    <property type="match status" value="1"/>
</dbReference>
<dbReference type="FunFam" id="3.80.10.10:FF:001158">
    <property type="entry name" value="Leucine-rich repeat protein kinase family protein"/>
    <property type="match status" value="1"/>
</dbReference>
<dbReference type="GO" id="GO:0004674">
    <property type="term" value="F:protein serine/threonine kinase activity"/>
    <property type="evidence" value="ECO:0007669"/>
    <property type="project" value="UniProtKB-KW"/>
</dbReference>
<proteinExistence type="inferred from homology"/>
<dbReference type="Pfam" id="PF08263">
    <property type="entry name" value="LRRNT_2"/>
    <property type="match status" value="1"/>
</dbReference>
<dbReference type="eggNOG" id="ENOG502QPYS">
    <property type="taxonomic scope" value="Eukaryota"/>
</dbReference>
<evidence type="ECO:0000256" key="4">
    <source>
        <dbReference type="ARBA" id="ARBA00004389"/>
    </source>
</evidence>
<dbReference type="HOGENOM" id="CLU_000288_22_0_1"/>
<dbReference type="PANTHER" id="PTHR48053:SF37">
    <property type="entry name" value="LEUCINE-RICH REPEAT PROTEIN KINASE FAMILY PROTEIN"/>
    <property type="match status" value="1"/>
</dbReference>
<evidence type="ECO:0000256" key="27">
    <source>
        <dbReference type="ARBA" id="ARBA00056628"/>
    </source>
</evidence>
<evidence type="ECO:0000256" key="26">
    <source>
        <dbReference type="ARBA" id="ARBA00054320"/>
    </source>
</evidence>